<evidence type="ECO:0000256" key="1">
    <source>
        <dbReference type="SAM" id="MobiDB-lite"/>
    </source>
</evidence>
<feature type="compositionally biased region" description="Polar residues" evidence="1">
    <location>
        <begin position="355"/>
        <end position="366"/>
    </location>
</feature>
<feature type="compositionally biased region" description="Low complexity" evidence="1">
    <location>
        <begin position="329"/>
        <end position="351"/>
    </location>
</feature>
<organism evidence="2 3">
    <name type="scientific">Podospora pseudocomata</name>
    <dbReference type="NCBI Taxonomy" id="2093779"/>
    <lineage>
        <taxon>Eukaryota</taxon>
        <taxon>Fungi</taxon>
        <taxon>Dikarya</taxon>
        <taxon>Ascomycota</taxon>
        <taxon>Pezizomycotina</taxon>
        <taxon>Sordariomycetes</taxon>
        <taxon>Sordariomycetidae</taxon>
        <taxon>Sordariales</taxon>
        <taxon>Podosporaceae</taxon>
        <taxon>Podospora</taxon>
    </lineage>
</organism>
<protein>
    <submittedName>
        <fullName evidence="2">Uncharacterized protein</fullName>
    </submittedName>
</protein>
<gene>
    <name evidence="2" type="ORF">QC762_404180</name>
</gene>
<proteinExistence type="predicted"/>
<feature type="region of interest" description="Disordered" evidence="1">
    <location>
        <begin position="263"/>
        <end position="424"/>
    </location>
</feature>
<feature type="compositionally biased region" description="Polar residues" evidence="1">
    <location>
        <begin position="317"/>
        <end position="328"/>
    </location>
</feature>
<keyword evidence="3" id="KW-1185">Reference proteome</keyword>
<evidence type="ECO:0000313" key="2">
    <source>
        <dbReference type="EMBL" id="KAK4655163.1"/>
    </source>
</evidence>
<dbReference type="EMBL" id="JAFFHA010000006">
    <property type="protein sequence ID" value="KAK4655163.1"/>
    <property type="molecule type" value="Genomic_DNA"/>
</dbReference>
<feature type="compositionally biased region" description="Low complexity" evidence="1">
    <location>
        <begin position="375"/>
        <end position="424"/>
    </location>
</feature>
<dbReference type="RefSeq" id="XP_062744138.1">
    <property type="nucleotide sequence ID" value="XM_062889875.1"/>
</dbReference>
<reference evidence="2 3" key="1">
    <citation type="journal article" date="2023" name="bioRxiv">
        <title>High-quality genome assemblies of four members of thePodospora anserinaspecies complex.</title>
        <authorList>
            <person name="Ament-Velasquez S.L."/>
            <person name="Vogan A.A."/>
            <person name="Wallerman O."/>
            <person name="Hartmann F."/>
            <person name="Gautier V."/>
            <person name="Silar P."/>
            <person name="Giraud T."/>
            <person name="Johannesson H."/>
        </authorList>
    </citation>
    <scope>NUCLEOTIDE SEQUENCE [LARGE SCALE GENOMIC DNA]</scope>
    <source>
        <strain evidence="2 3">CBS 415.72m</strain>
    </source>
</reference>
<name>A0ABR0GHK9_9PEZI</name>
<dbReference type="GeneID" id="87909782"/>
<sequence>MSVRCLESYHENHHCLDTFSSYSRWSSHLHYYLPFWTNLLAEHFSILGTYPPPWQPSFRSTLPLQIWGQEDQAPPLNNVGGAVWYRHWEFDGPEEPTDRQLEAWGKEAFDWLHRNYANKGAYTSTTNSLLVATLYVNMGFARGAQAWWDAVSRVVLSADGKKQTRDGPRELHAEDGVWYVFESWFEKEARSQHVRGGRYYAKSPANSPVKMLVYGRIPGKGPNNYVGIQEPCSRGPKDPNCQKCCNTLNVAWVKPHPQWLAGQGGGGLQLPTPPAGGAGGSGAAGGSGTGATGQSGTGRPGPSTGGGATGGRTSPSNTTGSVPVNNASTKAPTSKPVTATAKPTPATGRPALADKSTSGLNTQASKPGQKVPAPANTTGLKTSTATTAAKTTAAVRTSTATKTSAPAATKTSAPVATKTATATKTSVPVTTAKKTTVSGKK</sequence>
<dbReference type="Proteomes" id="UP001323405">
    <property type="component" value="Unassembled WGS sequence"/>
</dbReference>
<feature type="compositionally biased region" description="Gly residues" evidence="1">
    <location>
        <begin position="276"/>
        <end position="310"/>
    </location>
</feature>
<comment type="caution">
    <text evidence="2">The sequence shown here is derived from an EMBL/GenBank/DDBJ whole genome shotgun (WGS) entry which is preliminary data.</text>
</comment>
<accession>A0ABR0GHK9</accession>
<evidence type="ECO:0000313" key="3">
    <source>
        <dbReference type="Proteomes" id="UP001323405"/>
    </source>
</evidence>